<comment type="caution">
    <text evidence="7">The sequence shown here is derived from an EMBL/GenBank/DDBJ whole genome shotgun (WGS) entry which is preliminary data.</text>
</comment>
<comment type="similarity">
    <text evidence="2">Belongs to the TMEM45 family.</text>
</comment>
<dbReference type="GO" id="GO:0016020">
    <property type="term" value="C:membrane"/>
    <property type="evidence" value="ECO:0007669"/>
    <property type="project" value="UniProtKB-SubCell"/>
</dbReference>
<dbReference type="PANTHER" id="PTHR46285:SF7">
    <property type="entry name" value="OS06G0238900 PROTEIN"/>
    <property type="match status" value="1"/>
</dbReference>
<sequence length="310" mass="33207">MAGFFAFSIAGLGFLLIAGLESLFPVLSPSPSSSSLLPLRFLSVATLSFLAILSSFISSLSSRDPLSPVLPLSSLAAAALFLLYSLAGLLSLPPAHLLPLPPSLLDLLCLSAFAQEFLLFYLRRKDLDGIENRYFDLLLAPIFLCAASTLLALARPRSPGPRLARAAGLALHGTWLLQMGFSFFTNLIANGCSLHERSWANYTIKCKTHTDYHRGRAIATLQFNCHLALLVLAGVGAYAAVVRKMGGGVRQGYRPLNKELQMSDVPSQFTLESEDDEEGEIAEEVNGTKWGDAVLPVTSEVNGVAAGGSH</sequence>
<dbReference type="EMBL" id="CM017872">
    <property type="protein sequence ID" value="KAG1327031.1"/>
    <property type="molecule type" value="Genomic_DNA"/>
</dbReference>
<feature type="transmembrane region" description="Helical" evidence="6">
    <location>
        <begin position="69"/>
        <end position="92"/>
    </location>
</feature>
<reference evidence="7" key="2">
    <citation type="submission" date="2019-07" db="EMBL/GenBank/DDBJ databases">
        <authorList>
            <person name="Yang Y."/>
            <person name="Bocs S."/>
            <person name="Baudouin L."/>
        </authorList>
    </citation>
    <scope>NUCLEOTIDE SEQUENCE</scope>
    <source>
        <tissue evidence="7">Spear leaf of Hainan Tall coconut</tissue>
    </source>
</reference>
<feature type="transmembrane region" description="Helical" evidence="6">
    <location>
        <begin position="39"/>
        <end position="57"/>
    </location>
</feature>
<keyword evidence="8" id="KW-1185">Reference proteome</keyword>
<evidence type="ECO:0000313" key="7">
    <source>
        <dbReference type="EMBL" id="KAG1327031.1"/>
    </source>
</evidence>
<evidence type="ECO:0000256" key="6">
    <source>
        <dbReference type="SAM" id="Phobius"/>
    </source>
</evidence>
<feature type="transmembrane region" description="Helical" evidence="6">
    <location>
        <begin position="221"/>
        <end position="241"/>
    </location>
</feature>
<evidence type="ECO:0000256" key="5">
    <source>
        <dbReference type="ARBA" id="ARBA00023136"/>
    </source>
</evidence>
<accession>A0A8K0HUV4</accession>
<evidence type="ECO:0000256" key="3">
    <source>
        <dbReference type="ARBA" id="ARBA00022692"/>
    </source>
</evidence>
<evidence type="ECO:0000313" key="8">
    <source>
        <dbReference type="Proteomes" id="UP000797356"/>
    </source>
</evidence>
<dbReference type="Pfam" id="PF04819">
    <property type="entry name" value="DUF716"/>
    <property type="match status" value="1"/>
</dbReference>
<dbReference type="Proteomes" id="UP000797356">
    <property type="component" value="Chromosome 1"/>
</dbReference>
<keyword evidence="4 6" id="KW-1133">Transmembrane helix</keyword>
<keyword evidence="3 6" id="KW-0812">Transmembrane</keyword>
<dbReference type="AlphaFoldDB" id="A0A8K0HUV4"/>
<evidence type="ECO:0000256" key="2">
    <source>
        <dbReference type="ARBA" id="ARBA00006948"/>
    </source>
</evidence>
<feature type="transmembrane region" description="Helical" evidence="6">
    <location>
        <begin position="166"/>
        <end position="189"/>
    </location>
</feature>
<feature type="transmembrane region" description="Helical" evidence="6">
    <location>
        <begin position="6"/>
        <end position="27"/>
    </location>
</feature>
<organism evidence="7 8">
    <name type="scientific">Cocos nucifera</name>
    <name type="common">Coconut palm</name>
    <dbReference type="NCBI Taxonomy" id="13894"/>
    <lineage>
        <taxon>Eukaryota</taxon>
        <taxon>Viridiplantae</taxon>
        <taxon>Streptophyta</taxon>
        <taxon>Embryophyta</taxon>
        <taxon>Tracheophyta</taxon>
        <taxon>Spermatophyta</taxon>
        <taxon>Magnoliopsida</taxon>
        <taxon>Liliopsida</taxon>
        <taxon>Arecaceae</taxon>
        <taxon>Arecoideae</taxon>
        <taxon>Cocoseae</taxon>
        <taxon>Attaleinae</taxon>
        <taxon>Cocos</taxon>
    </lineage>
</organism>
<dbReference type="InterPro" id="IPR006904">
    <property type="entry name" value="DUF716"/>
</dbReference>
<comment type="subcellular location">
    <subcellularLocation>
        <location evidence="1">Membrane</location>
        <topology evidence="1">Multi-pass membrane protein</topology>
    </subcellularLocation>
</comment>
<protein>
    <submittedName>
        <fullName evidence="7">Uncharacterized protein</fullName>
    </submittedName>
</protein>
<feature type="transmembrane region" description="Helical" evidence="6">
    <location>
        <begin position="134"/>
        <end position="154"/>
    </location>
</feature>
<feature type="transmembrane region" description="Helical" evidence="6">
    <location>
        <begin position="104"/>
        <end position="122"/>
    </location>
</feature>
<proteinExistence type="inferred from homology"/>
<reference evidence="7" key="1">
    <citation type="journal article" date="2017" name="Gigascience">
        <title>The genome draft of coconut (Cocos nucifera).</title>
        <authorList>
            <person name="Xiao Y."/>
            <person name="Xu P."/>
            <person name="Fan H."/>
            <person name="Baudouin L."/>
            <person name="Xia W."/>
            <person name="Bocs S."/>
            <person name="Xu J."/>
            <person name="Li Q."/>
            <person name="Guo A."/>
            <person name="Zhou L."/>
            <person name="Li J."/>
            <person name="Wu Y."/>
            <person name="Ma Z."/>
            <person name="Armero A."/>
            <person name="Issali A.E."/>
            <person name="Liu N."/>
            <person name="Peng M."/>
            <person name="Yang Y."/>
        </authorList>
    </citation>
    <scope>NUCLEOTIDE SEQUENCE</scope>
    <source>
        <tissue evidence="7">Spear leaf of Hainan Tall coconut</tissue>
    </source>
</reference>
<dbReference type="PANTHER" id="PTHR46285">
    <property type="entry name" value="PROTEINASE INHIBITOR I4, SERPIN (DUF716)-RELATED"/>
    <property type="match status" value="1"/>
</dbReference>
<gene>
    <name evidence="7" type="ORF">COCNU_01G009650</name>
</gene>
<keyword evidence="5 6" id="KW-0472">Membrane</keyword>
<evidence type="ECO:0000256" key="1">
    <source>
        <dbReference type="ARBA" id="ARBA00004141"/>
    </source>
</evidence>
<evidence type="ECO:0000256" key="4">
    <source>
        <dbReference type="ARBA" id="ARBA00022989"/>
    </source>
</evidence>
<dbReference type="OrthoDB" id="551896at2759"/>
<name>A0A8K0HUV4_COCNU</name>